<gene>
    <name evidence="1" type="ORF">CHR55_18525</name>
</gene>
<protein>
    <recommendedName>
        <fullName evidence="3">ABM domain-containing protein</fullName>
    </recommendedName>
</protein>
<evidence type="ECO:0000313" key="1">
    <source>
        <dbReference type="EMBL" id="PCK25751.1"/>
    </source>
</evidence>
<evidence type="ECO:0000313" key="2">
    <source>
        <dbReference type="Proteomes" id="UP000230886"/>
    </source>
</evidence>
<dbReference type="SUPFAM" id="SSF54909">
    <property type="entry name" value="Dimeric alpha+beta barrel"/>
    <property type="match status" value="1"/>
</dbReference>
<dbReference type="PANTHER" id="PTHR39169">
    <property type="match status" value="1"/>
</dbReference>
<dbReference type="PANTHER" id="PTHR39169:SF1">
    <property type="entry name" value="MONOOXYGENASE YDHR-RELATED"/>
    <property type="match status" value="1"/>
</dbReference>
<comment type="caution">
    <text evidence="1">The sequence shown here is derived from an EMBL/GenBank/DDBJ whole genome shotgun (WGS) entry which is preliminary data.</text>
</comment>
<proteinExistence type="predicted"/>
<dbReference type="RefSeq" id="WP_099697882.1">
    <property type="nucleotide sequence ID" value="NZ_NOVD01000013.1"/>
</dbReference>
<organism evidence="1 2">
    <name type="scientific">Rhodococcus qingshengii</name>
    <dbReference type="NCBI Taxonomy" id="334542"/>
    <lineage>
        <taxon>Bacteria</taxon>
        <taxon>Bacillati</taxon>
        <taxon>Actinomycetota</taxon>
        <taxon>Actinomycetes</taxon>
        <taxon>Mycobacteriales</taxon>
        <taxon>Nocardiaceae</taxon>
        <taxon>Rhodococcus</taxon>
        <taxon>Rhodococcus erythropolis group</taxon>
    </lineage>
</organism>
<dbReference type="Pfam" id="PF08803">
    <property type="entry name" value="ydhR"/>
    <property type="match status" value="1"/>
</dbReference>
<accession>A0A2A5J9S0</accession>
<name>A0A2A5J9S0_RHOSG</name>
<dbReference type="Gene3D" id="3.30.70.100">
    <property type="match status" value="2"/>
</dbReference>
<dbReference type="InterPro" id="IPR011008">
    <property type="entry name" value="Dimeric_a/b-barrel"/>
</dbReference>
<dbReference type="EMBL" id="NOVD01000013">
    <property type="protein sequence ID" value="PCK25751.1"/>
    <property type="molecule type" value="Genomic_DNA"/>
</dbReference>
<dbReference type="Proteomes" id="UP000230886">
    <property type="component" value="Unassembled WGS sequence"/>
</dbReference>
<dbReference type="AlphaFoldDB" id="A0A2A5J9S0"/>
<evidence type="ECO:0008006" key="3">
    <source>
        <dbReference type="Google" id="ProtNLM"/>
    </source>
</evidence>
<sequence>MYLLSIRFRSGKPHQEIQAMSAASLPMFRKMPGLLEKYFVENSETGEVGGIYLWETVEQVQEYLDGPVVAAMPERFGLTEPLTYEIFEVGNELTCAATSPNEGRMIGSVCFTSILPAEDLRSMSSASIAAYKDIPGLIRVFRVAQVGTNRVGGVYVWADESALESNLSSDGVAQIPAIFKVEGTVDIERLRVNVALSD</sequence>
<reference evidence="1 2" key="1">
    <citation type="submission" date="2017-07" db="EMBL/GenBank/DDBJ databases">
        <title>Draft sequence of Rhodococcus enclensis 23b-28.</title>
        <authorList>
            <person name="Besaury L."/>
            <person name="Sancelme M."/>
            <person name="Amato P."/>
            <person name="Lallement A."/>
            <person name="Delort A.-M."/>
        </authorList>
    </citation>
    <scope>NUCLEOTIDE SEQUENCE [LARGE SCALE GENOMIC DNA]</scope>
    <source>
        <strain evidence="1 2">23b-28</strain>
    </source>
</reference>
<dbReference type="InterPro" id="IPR014910">
    <property type="entry name" value="YdhR"/>
</dbReference>